<keyword evidence="3" id="KW-1185">Reference proteome</keyword>
<name>A0AAV4NVC5_9ARAC</name>
<evidence type="ECO:0000313" key="2">
    <source>
        <dbReference type="EMBL" id="GIX87566.1"/>
    </source>
</evidence>
<accession>A0AAV4NVC5</accession>
<evidence type="ECO:0000256" key="1">
    <source>
        <dbReference type="SAM" id="MobiDB-lite"/>
    </source>
</evidence>
<feature type="region of interest" description="Disordered" evidence="1">
    <location>
        <begin position="170"/>
        <end position="189"/>
    </location>
</feature>
<proteinExistence type="predicted"/>
<dbReference type="EMBL" id="BPLQ01002015">
    <property type="protein sequence ID" value="GIX87566.1"/>
    <property type="molecule type" value="Genomic_DNA"/>
</dbReference>
<evidence type="ECO:0000313" key="3">
    <source>
        <dbReference type="Proteomes" id="UP001054837"/>
    </source>
</evidence>
<evidence type="ECO:0008006" key="4">
    <source>
        <dbReference type="Google" id="ProtNLM"/>
    </source>
</evidence>
<dbReference type="Proteomes" id="UP001054837">
    <property type="component" value="Unassembled WGS sequence"/>
</dbReference>
<reference evidence="2 3" key="1">
    <citation type="submission" date="2021-06" db="EMBL/GenBank/DDBJ databases">
        <title>Caerostris darwini draft genome.</title>
        <authorList>
            <person name="Kono N."/>
            <person name="Arakawa K."/>
        </authorList>
    </citation>
    <scope>NUCLEOTIDE SEQUENCE [LARGE SCALE GENOMIC DNA]</scope>
</reference>
<protein>
    <recommendedName>
        <fullName evidence="4">Ribosomal protein S11</fullName>
    </recommendedName>
</protein>
<feature type="region of interest" description="Disordered" evidence="1">
    <location>
        <begin position="30"/>
        <end position="54"/>
    </location>
</feature>
<dbReference type="AlphaFoldDB" id="A0AAV4NVC5"/>
<comment type="caution">
    <text evidence="2">The sequence shown here is derived from an EMBL/GenBank/DDBJ whole genome shotgun (WGS) entry which is preliminary data.</text>
</comment>
<feature type="compositionally biased region" description="Basic residues" evidence="1">
    <location>
        <begin position="36"/>
        <end position="45"/>
    </location>
</feature>
<sequence length="189" mass="21869">MLSQSPFLKSITITYTCNEGEALLHANRIIGSSPKSNHKTRKRIGSQKGNKRSDIKVFSTNRYPKFSNQFMKIAAFFQEKHSNQGNPINLFKTTKDKRRDIKLFSTNPCSKLSNKFLNNSAFFHGKVFKARKLHFPLQKCRKIKVRPAETAQNRKKNVFSFSKRGDWIGAEGRKQHKTNRHDRVPAQCK</sequence>
<gene>
    <name evidence="2" type="ORF">CDAR_212041</name>
</gene>
<organism evidence="2 3">
    <name type="scientific">Caerostris darwini</name>
    <dbReference type="NCBI Taxonomy" id="1538125"/>
    <lineage>
        <taxon>Eukaryota</taxon>
        <taxon>Metazoa</taxon>
        <taxon>Ecdysozoa</taxon>
        <taxon>Arthropoda</taxon>
        <taxon>Chelicerata</taxon>
        <taxon>Arachnida</taxon>
        <taxon>Araneae</taxon>
        <taxon>Araneomorphae</taxon>
        <taxon>Entelegynae</taxon>
        <taxon>Araneoidea</taxon>
        <taxon>Araneidae</taxon>
        <taxon>Caerostris</taxon>
    </lineage>
</organism>